<dbReference type="PANTHER" id="PTHR43788">
    <property type="entry name" value="DNA2/NAM7 HELICASE FAMILY MEMBER"/>
    <property type="match status" value="1"/>
</dbReference>
<evidence type="ECO:0000256" key="4">
    <source>
        <dbReference type="ARBA" id="ARBA00022806"/>
    </source>
</evidence>
<dbReference type="GO" id="GO:0005524">
    <property type="term" value="F:ATP binding"/>
    <property type="evidence" value="ECO:0007669"/>
    <property type="project" value="UniProtKB-KW"/>
</dbReference>
<keyword evidence="5" id="KW-0067">ATP-binding</keyword>
<dbReference type="CDD" id="cd18808">
    <property type="entry name" value="SF1_C_Upf1"/>
    <property type="match status" value="1"/>
</dbReference>
<evidence type="ECO:0008006" key="10">
    <source>
        <dbReference type="Google" id="ProtNLM"/>
    </source>
</evidence>
<keyword evidence="4" id="KW-0347">Helicase</keyword>
<feature type="domain" description="DNA2/NAM7 helicase helicase" evidence="6">
    <location>
        <begin position="528"/>
        <end position="804"/>
    </location>
</feature>
<keyword evidence="2" id="KW-0547">Nucleotide-binding</keyword>
<evidence type="ECO:0000256" key="1">
    <source>
        <dbReference type="ARBA" id="ARBA00007913"/>
    </source>
</evidence>
<comment type="similarity">
    <text evidence="1">Belongs to the DNA2/NAM7 helicase family.</text>
</comment>
<comment type="caution">
    <text evidence="8">The sequence shown here is derived from an EMBL/GenBank/DDBJ whole genome shotgun (WGS) entry which is preliminary data.</text>
</comment>
<dbReference type="AlphaFoldDB" id="A0AAN6JH33"/>
<proteinExistence type="inferred from homology"/>
<dbReference type="GO" id="GO:0043139">
    <property type="term" value="F:5'-3' DNA helicase activity"/>
    <property type="evidence" value="ECO:0007669"/>
    <property type="project" value="TreeGrafter"/>
</dbReference>
<evidence type="ECO:0000256" key="3">
    <source>
        <dbReference type="ARBA" id="ARBA00022801"/>
    </source>
</evidence>
<dbReference type="Pfam" id="PF13086">
    <property type="entry name" value="AAA_11"/>
    <property type="match status" value="1"/>
</dbReference>
<dbReference type="InterPro" id="IPR050534">
    <property type="entry name" value="Coronavir_polyprotein_1ab"/>
</dbReference>
<dbReference type="GO" id="GO:0016787">
    <property type="term" value="F:hydrolase activity"/>
    <property type="evidence" value="ECO:0007669"/>
    <property type="project" value="UniProtKB-KW"/>
</dbReference>
<name>A0AAN6JH33_9PEZI</name>
<dbReference type="InterPro" id="IPR047187">
    <property type="entry name" value="SF1_C_Upf1"/>
</dbReference>
<evidence type="ECO:0000256" key="5">
    <source>
        <dbReference type="ARBA" id="ARBA00022840"/>
    </source>
</evidence>
<evidence type="ECO:0000259" key="7">
    <source>
        <dbReference type="Pfam" id="PF13087"/>
    </source>
</evidence>
<dbReference type="PANTHER" id="PTHR43788:SF16">
    <property type="entry name" value="HELICASE WITH ZINC FINGER 2"/>
    <property type="match status" value="1"/>
</dbReference>
<dbReference type="Pfam" id="PF13087">
    <property type="entry name" value="AAA_12"/>
    <property type="match status" value="1"/>
</dbReference>
<sequence>MASGWDAHSDVDSRFDVEGQDPALWRHLPRLVDGVNKSAISDATQLVALYQYHSIEPEVDNTLLRNLTGISDPSVPCQLVLSSEQDQHRLPPKVGTDEHSYDLGLSFNKLVSYGTTRSITRRADGDVIQLQAPTIYLKCTFLRVLEEGRPHTAVLEWHFNSYSGPGTGITDYVHDDPTAVISFTAAPATCSGFNKLERAKSKLCDQDNEIFGVLKSFLAHGEHAVKLKLKGNSLSLEAREELNKVRSRLPGGDGVLLPTIGAVEYAAFGDKFDRVHCARDGMLSPVDMLLPIIKHPMVPLGCTNTFTTVKEAGVQLAYSAVASEAEAREAAKLWAQVYHSAKLFPLGNFAVLGVRFQKFEKLGSANGELHYRLPKEMGASIAFKDRRSGISVKVKTILIGNVAELPPHDAFFQIISESAEYFGSGEMVSVGRTPEYFDVKIEPVYNSATYASQLATVAQLQLPGNRRWHGILLNQVHNAIDIIDLTQPKEAEATIAPHVRRQADAWLKNWMTWNGEQVAVIEGIRVAKGGTILVMGPAGTGKTLLQEALSIYFYLLGFHVLALAPANSNVDHLAVQLGRIEERVKLPSALKFMRMYPSVRDFIPKEDGDATELDPIPAKHSLVQFYDLLSAIDNRETDKQTARKYGLAQAVLHAAESHTHVLKRCLRSSTGNARGDVMNAWDLLRELIAKWSHGGTDRESLRSGCDDQIMAQYRMAYAQCRAHLIGGNRFMLATTGNARASELVQHWYSPEHEWNVKRLGVVIFVDEAAKDVEVNVWSGVVCEQWATGVRGMVMFGDDKQLKPTNTCSRGRINFNAFNDRLDIPLPCRLVEEGFPHYRLLEQRRMHRVLSRFPNQEFYKGKLRDGAGTDLPLEAKLPGLSKVLKAIVAEHGSHSFDESRLYKAEATDADIRLHWVEVKGDRVRHPGTKSLCVREHVQVLFKMILPRLIECFRQMDKRVDEHVMIICAYTYALHEYLDGIRKMLRHNDQLTAADMPQVLTVDASQGREASMVIFDGSCQHSDCMGFVNDDARCNVAITRAKEVFWVIGGTMNVKRVENSQRKPATLAKYKHELALMGKCHRFA</sequence>
<evidence type="ECO:0000259" key="6">
    <source>
        <dbReference type="Pfam" id="PF13086"/>
    </source>
</evidence>
<gene>
    <name evidence="8" type="ORF">LTR82_004624</name>
</gene>
<protein>
    <recommendedName>
        <fullName evidence="10">DNA2/NAM7 helicase-like C-terminal domain-containing protein</fullName>
    </recommendedName>
</protein>
<organism evidence="8 9">
    <name type="scientific">Friedmanniomyces endolithicus</name>
    <dbReference type="NCBI Taxonomy" id="329885"/>
    <lineage>
        <taxon>Eukaryota</taxon>
        <taxon>Fungi</taxon>
        <taxon>Dikarya</taxon>
        <taxon>Ascomycota</taxon>
        <taxon>Pezizomycotina</taxon>
        <taxon>Dothideomycetes</taxon>
        <taxon>Dothideomycetidae</taxon>
        <taxon>Mycosphaerellales</taxon>
        <taxon>Teratosphaeriaceae</taxon>
        <taxon>Friedmanniomyces</taxon>
    </lineage>
</organism>
<feature type="domain" description="DNA2/NAM7 helicase-like C-terminal" evidence="7">
    <location>
        <begin position="828"/>
        <end position="1047"/>
    </location>
</feature>
<dbReference type="InterPro" id="IPR041677">
    <property type="entry name" value="DNA2/NAM7_AAA_11"/>
</dbReference>
<evidence type="ECO:0000256" key="2">
    <source>
        <dbReference type="ARBA" id="ARBA00022741"/>
    </source>
</evidence>
<keyword evidence="3" id="KW-0378">Hydrolase</keyword>
<dbReference type="InterPro" id="IPR027417">
    <property type="entry name" value="P-loop_NTPase"/>
</dbReference>
<reference evidence="8" key="1">
    <citation type="submission" date="2021-12" db="EMBL/GenBank/DDBJ databases">
        <title>Black yeast isolated from Biological Soil Crust.</title>
        <authorList>
            <person name="Kurbessoian T."/>
        </authorList>
    </citation>
    <scope>NUCLEOTIDE SEQUENCE</scope>
    <source>
        <strain evidence="8">CCFEE 5208</strain>
    </source>
</reference>
<evidence type="ECO:0000313" key="8">
    <source>
        <dbReference type="EMBL" id="KAK0324187.1"/>
    </source>
</evidence>
<dbReference type="Proteomes" id="UP001168146">
    <property type="component" value="Unassembled WGS sequence"/>
</dbReference>
<dbReference type="SUPFAM" id="SSF52540">
    <property type="entry name" value="P-loop containing nucleoside triphosphate hydrolases"/>
    <property type="match status" value="1"/>
</dbReference>
<evidence type="ECO:0000313" key="9">
    <source>
        <dbReference type="Proteomes" id="UP001168146"/>
    </source>
</evidence>
<accession>A0AAN6JH33</accession>
<dbReference type="InterPro" id="IPR041679">
    <property type="entry name" value="DNA2/NAM7-like_C"/>
</dbReference>
<dbReference type="EMBL" id="JASUXU010000010">
    <property type="protein sequence ID" value="KAK0324187.1"/>
    <property type="molecule type" value="Genomic_DNA"/>
</dbReference>
<dbReference type="Gene3D" id="3.40.50.300">
    <property type="entry name" value="P-loop containing nucleotide triphosphate hydrolases"/>
    <property type="match status" value="2"/>
</dbReference>